<proteinExistence type="predicted"/>
<dbReference type="Proteomes" id="UP001153148">
    <property type="component" value="Unassembled WGS sequence"/>
</dbReference>
<reference evidence="1" key="1">
    <citation type="submission" date="2021-03" db="EMBL/GenBank/DDBJ databases">
        <authorList>
            <person name="Tran Van P."/>
        </authorList>
    </citation>
    <scope>NUCLEOTIDE SEQUENCE</scope>
</reference>
<organism evidence="1 2">
    <name type="scientific">Timema podura</name>
    <name type="common">Walking stick</name>
    <dbReference type="NCBI Taxonomy" id="61482"/>
    <lineage>
        <taxon>Eukaryota</taxon>
        <taxon>Metazoa</taxon>
        <taxon>Ecdysozoa</taxon>
        <taxon>Arthropoda</taxon>
        <taxon>Hexapoda</taxon>
        <taxon>Insecta</taxon>
        <taxon>Pterygota</taxon>
        <taxon>Neoptera</taxon>
        <taxon>Polyneoptera</taxon>
        <taxon>Phasmatodea</taxon>
        <taxon>Timematodea</taxon>
        <taxon>Timematoidea</taxon>
        <taxon>Timematidae</taxon>
        <taxon>Timema</taxon>
    </lineage>
</organism>
<dbReference type="EMBL" id="CAJPIN010000550">
    <property type="protein sequence ID" value="CAG2053639.1"/>
    <property type="molecule type" value="Genomic_DNA"/>
</dbReference>
<gene>
    <name evidence="1" type="ORF">TPAB3V08_LOCUS690</name>
</gene>
<evidence type="ECO:0000313" key="2">
    <source>
        <dbReference type="Proteomes" id="UP001153148"/>
    </source>
</evidence>
<keyword evidence="2" id="KW-1185">Reference proteome</keyword>
<comment type="caution">
    <text evidence="1">The sequence shown here is derived from an EMBL/GenBank/DDBJ whole genome shotgun (WGS) entry which is preliminary data.</text>
</comment>
<sequence length="90" mass="9990">MATNKMNTRSRVCSPMLLDFLRSSGSRIGSTQPREDKVRRYLNEKVEALVSKIEIKGDILYQKKLTLSSITGSGPSVCMARLCADTYSSV</sequence>
<evidence type="ECO:0000313" key="1">
    <source>
        <dbReference type="EMBL" id="CAG2053639.1"/>
    </source>
</evidence>
<name>A0ABN7NGR9_TIMPD</name>
<protein>
    <submittedName>
        <fullName evidence="1">Uncharacterized protein</fullName>
    </submittedName>
</protein>
<accession>A0ABN7NGR9</accession>